<comment type="subunit">
    <text evidence="10">Interacts with RSPH6A. Does not appear to be part of the axonemal radial spoke complexes 1 or 2.</text>
</comment>
<evidence type="ECO:0000256" key="7">
    <source>
        <dbReference type="ARBA" id="ARBA00023212"/>
    </source>
</evidence>
<accession>A0A9X9Q6X8</accession>
<dbReference type="Gene3D" id="2.20.110.10">
    <property type="entry name" value="Histone H3 K4-specific methyltransferase SET7/9 N-terminal domain"/>
    <property type="match status" value="1"/>
</dbReference>
<keyword evidence="8" id="KW-0966">Cell projection</keyword>
<keyword evidence="5" id="KW-0282">Flagellum</keyword>
<dbReference type="SUPFAM" id="SSF82185">
    <property type="entry name" value="Histone H3 K4-specific methyltransferase SET7/9 N-terminal domain"/>
    <property type="match status" value="1"/>
</dbReference>
<keyword evidence="7" id="KW-0206">Cytoskeleton</keyword>
<gene>
    <name evidence="11" type="ORF">BN2614_LOCUS4</name>
</gene>
<protein>
    <recommendedName>
        <fullName evidence="13">MORN repeat-containing protein 4</fullName>
    </recommendedName>
</protein>
<dbReference type="GO" id="GO:0005930">
    <property type="term" value="C:axoneme"/>
    <property type="evidence" value="ECO:0007669"/>
    <property type="project" value="UniProtKB-SubCell"/>
</dbReference>
<dbReference type="AlphaFoldDB" id="A0A9X9Q6X8"/>
<keyword evidence="4" id="KW-0677">Repeat</keyword>
<evidence type="ECO:0000256" key="3">
    <source>
        <dbReference type="ARBA" id="ARBA00022490"/>
    </source>
</evidence>
<evidence type="ECO:0000256" key="1">
    <source>
        <dbReference type="ARBA" id="ARBA00004230"/>
    </source>
</evidence>
<sequence>MFSEGLMHGPGTYVWADGLKYEGEFVKNIPMNHGVYTWPDGSTYEGEVIHGMRQGFGM</sequence>
<organism evidence="11 12">
    <name type="scientific">Gulo gulo</name>
    <name type="common">Wolverine</name>
    <name type="synonym">Gluton</name>
    <dbReference type="NCBI Taxonomy" id="48420"/>
    <lineage>
        <taxon>Eukaryota</taxon>
        <taxon>Metazoa</taxon>
        <taxon>Chordata</taxon>
        <taxon>Craniata</taxon>
        <taxon>Vertebrata</taxon>
        <taxon>Euteleostomi</taxon>
        <taxon>Mammalia</taxon>
        <taxon>Eutheria</taxon>
        <taxon>Laurasiatheria</taxon>
        <taxon>Carnivora</taxon>
        <taxon>Caniformia</taxon>
        <taxon>Musteloidea</taxon>
        <taxon>Mustelidae</taxon>
        <taxon>Guloninae</taxon>
        <taxon>Gulo</taxon>
    </lineage>
</organism>
<evidence type="ECO:0000313" key="11">
    <source>
        <dbReference type="EMBL" id="VCX37157.1"/>
    </source>
</evidence>
<evidence type="ECO:0000256" key="4">
    <source>
        <dbReference type="ARBA" id="ARBA00022737"/>
    </source>
</evidence>
<dbReference type="InterPro" id="IPR003409">
    <property type="entry name" value="MORN"/>
</dbReference>
<proteinExistence type="predicted"/>
<evidence type="ECO:0000256" key="6">
    <source>
        <dbReference type="ARBA" id="ARBA00023069"/>
    </source>
</evidence>
<evidence type="ECO:0000313" key="12">
    <source>
        <dbReference type="Proteomes" id="UP000269945"/>
    </source>
</evidence>
<comment type="function">
    <text evidence="9">May function as part of the axonemal radial spoke complex 3 (RS3). Radial spoke complexes are important for ciliary motility.</text>
</comment>
<dbReference type="EMBL" id="CYRY02043048">
    <property type="protein sequence ID" value="VCX37157.1"/>
    <property type="molecule type" value="Genomic_DNA"/>
</dbReference>
<comment type="subcellular location">
    <subcellularLocation>
        <location evidence="1">Cell projection</location>
        <location evidence="1">Cilium</location>
        <location evidence="1">Flagellum</location>
    </subcellularLocation>
    <subcellularLocation>
        <location evidence="2">Cytoplasm</location>
        <location evidence="2">Cytoskeleton</location>
        <location evidence="2">Cilium axoneme</location>
    </subcellularLocation>
</comment>
<dbReference type="Pfam" id="PF02493">
    <property type="entry name" value="MORN"/>
    <property type="match status" value="3"/>
</dbReference>
<evidence type="ECO:0008006" key="13">
    <source>
        <dbReference type="Google" id="ProtNLM"/>
    </source>
</evidence>
<evidence type="ECO:0000256" key="5">
    <source>
        <dbReference type="ARBA" id="ARBA00022846"/>
    </source>
</evidence>
<keyword evidence="12" id="KW-1185">Reference proteome</keyword>
<comment type="caution">
    <text evidence="11">The sequence shown here is derived from an EMBL/GenBank/DDBJ whole genome shotgun (WGS) entry which is preliminary data.</text>
</comment>
<evidence type="ECO:0000256" key="2">
    <source>
        <dbReference type="ARBA" id="ARBA00004430"/>
    </source>
</evidence>
<name>A0A9X9Q6X8_GULGU</name>
<dbReference type="SMART" id="SM00698">
    <property type="entry name" value="MORN"/>
    <property type="match status" value="2"/>
</dbReference>
<evidence type="ECO:0000256" key="10">
    <source>
        <dbReference type="ARBA" id="ARBA00046952"/>
    </source>
</evidence>
<dbReference type="PANTHER" id="PTHR46613">
    <property type="entry name" value="RADIAL SPOKE HEAD 10 HOMOLOG B-RELATED"/>
    <property type="match status" value="1"/>
</dbReference>
<evidence type="ECO:0000256" key="8">
    <source>
        <dbReference type="ARBA" id="ARBA00023273"/>
    </source>
</evidence>
<dbReference type="Proteomes" id="UP000269945">
    <property type="component" value="Unassembled WGS sequence"/>
</dbReference>
<keyword evidence="3" id="KW-0963">Cytoplasm</keyword>
<dbReference type="PANTHER" id="PTHR46613:SF1">
    <property type="entry name" value="RADIAL SPOKE HEAD 10 HOMOLOG B-RELATED"/>
    <property type="match status" value="1"/>
</dbReference>
<evidence type="ECO:0000256" key="9">
    <source>
        <dbReference type="ARBA" id="ARBA00045836"/>
    </source>
</evidence>
<dbReference type="GO" id="GO:0031514">
    <property type="term" value="C:motile cilium"/>
    <property type="evidence" value="ECO:0007669"/>
    <property type="project" value="UniProtKB-SubCell"/>
</dbReference>
<reference evidence="11 12" key="1">
    <citation type="submission" date="2018-10" db="EMBL/GenBank/DDBJ databases">
        <authorList>
            <person name="Ekblom R."/>
            <person name="Jareborg N."/>
        </authorList>
    </citation>
    <scope>NUCLEOTIDE SEQUENCE [LARGE SCALE GENOMIC DNA]</scope>
    <source>
        <tissue evidence="11">Muscle</tissue>
    </source>
</reference>
<feature type="non-terminal residue" evidence="11">
    <location>
        <position position="58"/>
    </location>
</feature>
<keyword evidence="6" id="KW-0969">Cilium</keyword>